<feature type="region of interest" description="Disordered" evidence="1">
    <location>
        <begin position="68"/>
        <end position="125"/>
    </location>
</feature>
<feature type="compositionally biased region" description="Basic residues" evidence="1">
    <location>
        <begin position="99"/>
        <end position="111"/>
    </location>
</feature>
<gene>
    <name evidence="2" type="ORF">AWC38_SpisGene4474</name>
</gene>
<organism evidence="2 3">
    <name type="scientific">Stylophora pistillata</name>
    <name type="common">Smooth cauliflower coral</name>
    <dbReference type="NCBI Taxonomy" id="50429"/>
    <lineage>
        <taxon>Eukaryota</taxon>
        <taxon>Metazoa</taxon>
        <taxon>Cnidaria</taxon>
        <taxon>Anthozoa</taxon>
        <taxon>Hexacorallia</taxon>
        <taxon>Scleractinia</taxon>
        <taxon>Astrocoeniina</taxon>
        <taxon>Pocilloporidae</taxon>
        <taxon>Stylophora</taxon>
    </lineage>
</organism>
<keyword evidence="3" id="KW-1185">Reference proteome</keyword>
<accession>A0A2B4SJ84</accession>
<dbReference type="AlphaFoldDB" id="A0A2B4SJ84"/>
<comment type="caution">
    <text evidence="2">The sequence shown here is derived from an EMBL/GenBank/DDBJ whole genome shotgun (WGS) entry which is preliminary data.</text>
</comment>
<protein>
    <submittedName>
        <fullName evidence="2">Uncharacterized protein</fullName>
    </submittedName>
</protein>
<dbReference type="Proteomes" id="UP000225706">
    <property type="component" value="Unassembled WGS sequence"/>
</dbReference>
<sequence length="228" mass="25816">MLDKEQECIMDLNSEHTRSGLSTLDIKKNTKTKAEKTFEELVEESLRLPELSPSSQLPLSMTEILRNSQKTKDVSTKLPQINGGKVQLVATTDPLSSEKKRRRRNKSKTNRPGRPSPHIPTDDANAKMRVTQCVKPSVGLKDNNHLKATANTEKGPWKKKMHARHTNVKKMNDLAPTMIPSIFMEGYNGPSRTSQMASETSFQTKKELFSIYLQEAKLRRDLETPIDD</sequence>
<name>A0A2B4SJ84_STYPI</name>
<evidence type="ECO:0000256" key="1">
    <source>
        <dbReference type="SAM" id="MobiDB-lite"/>
    </source>
</evidence>
<evidence type="ECO:0000313" key="3">
    <source>
        <dbReference type="Proteomes" id="UP000225706"/>
    </source>
</evidence>
<proteinExistence type="predicted"/>
<reference evidence="3" key="1">
    <citation type="journal article" date="2017" name="bioRxiv">
        <title>Comparative analysis of the genomes of Stylophora pistillata and Acropora digitifera provides evidence for extensive differences between species of corals.</title>
        <authorList>
            <person name="Voolstra C.R."/>
            <person name="Li Y."/>
            <person name="Liew Y.J."/>
            <person name="Baumgarten S."/>
            <person name="Zoccola D."/>
            <person name="Flot J.-F."/>
            <person name="Tambutte S."/>
            <person name="Allemand D."/>
            <person name="Aranda M."/>
        </authorList>
    </citation>
    <scope>NUCLEOTIDE SEQUENCE [LARGE SCALE GENOMIC DNA]</scope>
</reference>
<dbReference type="EMBL" id="LSMT01000046">
    <property type="protein sequence ID" value="PFX30734.1"/>
    <property type="molecule type" value="Genomic_DNA"/>
</dbReference>
<evidence type="ECO:0000313" key="2">
    <source>
        <dbReference type="EMBL" id="PFX30734.1"/>
    </source>
</evidence>